<accession>X0W8I8</accession>
<name>X0W8I8_9ZZZZ</name>
<evidence type="ECO:0000313" key="1">
    <source>
        <dbReference type="EMBL" id="GAG19547.1"/>
    </source>
</evidence>
<gene>
    <name evidence="1" type="ORF">S01H1_60299</name>
</gene>
<proteinExistence type="predicted"/>
<reference evidence="1" key="1">
    <citation type="journal article" date="2014" name="Front. Microbiol.">
        <title>High frequency of phylogenetically diverse reductive dehalogenase-homologous genes in deep subseafloor sedimentary metagenomes.</title>
        <authorList>
            <person name="Kawai M."/>
            <person name="Futagami T."/>
            <person name="Toyoda A."/>
            <person name="Takaki Y."/>
            <person name="Nishi S."/>
            <person name="Hori S."/>
            <person name="Arai W."/>
            <person name="Tsubouchi T."/>
            <person name="Morono Y."/>
            <person name="Uchiyama I."/>
            <person name="Ito T."/>
            <person name="Fujiyama A."/>
            <person name="Inagaki F."/>
            <person name="Takami H."/>
        </authorList>
    </citation>
    <scope>NUCLEOTIDE SEQUENCE</scope>
    <source>
        <strain evidence="1">Expedition CK06-06</strain>
    </source>
</reference>
<protein>
    <submittedName>
        <fullName evidence="1">Uncharacterized protein</fullName>
    </submittedName>
</protein>
<organism evidence="1">
    <name type="scientific">marine sediment metagenome</name>
    <dbReference type="NCBI Taxonomy" id="412755"/>
    <lineage>
        <taxon>unclassified sequences</taxon>
        <taxon>metagenomes</taxon>
        <taxon>ecological metagenomes</taxon>
    </lineage>
</organism>
<comment type="caution">
    <text evidence="1">The sequence shown here is derived from an EMBL/GenBank/DDBJ whole genome shotgun (WGS) entry which is preliminary data.</text>
</comment>
<dbReference type="EMBL" id="BARS01039494">
    <property type="protein sequence ID" value="GAG19547.1"/>
    <property type="molecule type" value="Genomic_DNA"/>
</dbReference>
<feature type="non-terminal residue" evidence="1">
    <location>
        <position position="105"/>
    </location>
</feature>
<dbReference type="AlphaFoldDB" id="X0W8I8"/>
<sequence>MSLLTNYIALEDLMKKVLMPTAILFISLVALTLACRSDVGESYYIFNRAPLEQVPYAELPLGSVKPGGWLREQLVRAAEGLTGRLDEAYPQVVGPRNAWLGGDGD</sequence>